<evidence type="ECO:0000256" key="4">
    <source>
        <dbReference type="ARBA" id="ARBA00022967"/>
    </source>
</evidence>
<feature type="transmembrane region" description="Helical" evidence="9">
    <location>
        <begin position="452"/>
        <end position="470"/>
    </location>
</feature>
<keyword evidence="4" id="KW-1278">Translocase</keyword>
<feature type="transmembrane region" description="Helical" evidence="9">
    <location>
        <begin position="6"/>
        <end position="27"/>
    </location>
</feature>
<keyword evidence="13" id="KW-1185">Reference proteome</keyword>
<feature type="transmembrane region" description="Helical" evidence="9">
    <location>
        <begin position="304"/>
        <end position="324"/>
    </location>
</feature>
<dbReference type="NCBIfam" id="TIGR01972">
    <property type="entry name" value="NDH_I_M"/>
    <property type="match status" value="1"/>
</dbReference>
<keyword evidence="3 8" id="KW-0812">Transmembrane</keyword>
<feature type="transmembrane region" description="Helical" evidence="9">
    <location>
        <begin position="407"/>
        <end position="431"/>
    </location>
</feature>
<dbReference type="GO" id="GO:0003954">
    <property type="term" value="F:NADH dehydrogenase activity"/>
    <property type="evidence" value="ECO:0007669"/>
    <property type="project" value="TreeGrafter"/>
</dbReference>
<feature type="transmembrane region" description="Helical" evidence="9">
    <location>
        <begin position="138"/>
        <end position="158"/>
    </location>
</feature>
<dbReference type="GO" id="GO:0008137">
    <property type="term" value="F:NADH dehydrogenase (ubiquinone) activity"/>
    <property type="evidence" value="ECO:0007669"/>
    <property type="project" value="InterPro"/>
</dbReference>
<evidence type="ECO:0000313" key="12">
    <source>
        <dbReference type="EMBL" id="RED15378.1"/>
    </source>
</evidence>
<evidence type="ECO:0000256" key="9">
    <source>
        <dbReference type="SAM" id="Phobius"/>
    </source>
</evidence>
<feature type="transmembrane region" description="Helical" evidence="9">
    <location>
        <begin position="374"/>
        <end position="395"/>
    </location>
</feature>
<evidence type="ECO:0000313" key="13">
    <source>
        <dbReference type="Proteomes" id="UP000256310"/>
    </source>
</evidence>
<dbReference type="GO" id="GO:0015990">
    <property type="term" value="P:electron transport coupled proton transport"/>
    <property type="evidence" value="ECO:0007669"/>
    <property type="project" value="TreeGrafter"/>
</dbReference>
<dbReference type="OrthoDB" id="9768329at2"/>
<dbReference type="InterPro" id="IPR000260">
    <property type="entry name" value="NADH4_N"/>
</dbReference>
<feature type="domain" description="NADH:quinone oxidoreductase/Mrp antiporter transmembrane" evidence="10">
    <location>
        <begin position="134"/>
        <end position="419"/>
    </location>
</feature>
<dbReference type="InterPro" id="IPR001750">
    <property type="entry name" value="ND/Mrp_TM"/>
</dbReference>
<dbReference type="Pfam" id="PF00361">
    <property type="entry name" value="Proton_antipo_M"/>
    <property type="match status" value="1"/>
</dbReference>
<dbReference type="NCBIfam" id="NF004499">
    <property type="entry name" value="PRK05846.1-3"/>
    <property type="match status" value="1"/>
</dbReference>
<feature type="transmembrane region" description="Helical" evidence="9">
    <location>
        <begin position="39"/>
        <end position="59"/>
    </location>
</feature>
<feature type="domain" description="NADH:ubiquinone oxidoreductase chain 4 N-terminal" evidence="11">
    <location>
        <begin position="77"/>
        <end position="128"/>
    </location>
</feature>
<accession>A0A3D9FCJ1</accession>
<name>A0A3D9FCJ1_9SPHN</name>
<evidence type="ECO:0000256" key="6">
    <source>
        <dbReference type="ARBA" id="ARBA00023027"/>
    </source>
</evidence>
<evidence type="ECO:0000259" key="11">
    <source>
        <dbReference type="Pfam" id="PF01059"/>
    </source>
</evidence>
<comment type="similarity">
    <text evidence="2">Belongs to the complex I subunit 4 family.</text>
</comment>
<dbReference type="PRINTS" id="PR01437">
    <property type="entry name" value="NUOXDRDTASE4"/>
</dbReference>
<dbReference type="Pfam" id="PF01059">
    <property type="entry name" value="Oxidored_q5_N"/>
    <property type="match status" value="1"/>
</dbReference>
<feature type="transmembrane region" description="Helical" evidence="9">
    <location>
        <begin position="170"/>
        <end position="189"/>
    </location>
</feature>
<dbReference type="GO" id="GO:0016020">
    <property type="term" value="C:membrane"/>
    <property type="evidence" value="ECO:0007669"/>
    <property type="project" value="UniProtKB-SubCell"/>
</dbReference>
<dbReference type="GO" id="GO:0042773">
    <property type="term" value="P:ATP synthesis coupled electron transport"/>
    <property type="evidence" value="ECO:0007669"/>
    <property type="project" value="InterPro"/>
</dbReference>
<dbReference type="AlphaFoldDB" id="A0A3D9FCJ1"/>
<dbReference type="GO" id="GO:0012505">
    <property type="term" value="C:endomembrane system"/>
    <property type="evidence" value="ECO:0007669"/>
    <property type="project" value="UniProtKB-SubCell"/>
</dbReference>
<sequence>MNQLDFPILSLMIGLPLAGALLCLIWPGQSEAKAQKARVLALGTTLLTFLLGIGLWLTYEIGGPQWQFVESYPVFGRFAWALGIDGISLMLIMLSVFLMPICILASWKSIQTRVPEYMAAFLLMESLMIGVFTAQDLFLFYIFFEAGLIPMYLIIGIWGGAERIYASYKFFLYTLLGSVLMLIAMLWMVQQAGTSDIPTLMAYDFPANAQTWLWLAFFASFAVKMPMWPVHTWLPDAHVQAPTAGSVILAGVLLKMGGYGFIRFSLPMFPEASADLVWIVFGLSMVAVVYTSLVALVQQDMKKLIAYSSVAHMAFVTIGLFAFNRQGIEGAMIVMLSHGLVSAALFLCVGVIYDRLHTREIDRYGGLSDNMPKYAILFMLFTMASVGLPGTSGFVGEFLALVGAYEANSWVAFVATTGIILGAAYMLYLYWRICYGTLEKEDVKAMPDLSMREMATLAPIAAVVLWMGVYPESFLAPIRDDVGVLLERIERANPPGDAQLIMGEGLPAEAEHGGSESHEAEGAH</sequence>
<dbReference type="InterPro" id="IPR010227">
    <property type="entry name" value="NADH_Q_OxRdtase_chainM/4"/>
</dbReference>
<evidence type="ECO:0000256" key="2">
    <source>
        <dbReference type="ARBA" id="ARBA00009025"/>
    </source>
</evidence>
<dbReference type="InterPro" id="IPR003918">
    <property type="entry name" value="NADH_UbQ_OxRdtase"/>
</dbReference>
<evidence type="ECO:0000256" key="5">
    <source>
        <dbReference type="ARBA" id="ARBA00022989"/>
    </source>
</evidence>
<dbReference type="NCBIfam" id="NF004501">
    <property type="entry name" value="PRK05846.1-5"/>
    <property type="match status" value="1"/>
</dbReference>
<dbReference type="Proteomes" id="UP000256310">
    <property type="component" value="Unassembled WGS sequence"/>
</dbReference>
<evidence type="ECO:0000259" key="10">
    <source>
        <dbReference type="Pfam" id="PF00361"/>
    </source>
</evidence>
<comment type="subcellular location">
    <subcellularLocation>
        <location evidence="1">Endomembrane system</location>
        <topology evidence="1">Multi-pass membrane protein</topology>
    </subcellularLocation>
    <subcellularLocation>
        <location evidence="8">Membrane</location>
        <topology evidence="8">Multi-pass membrane protein</topology>
    </subcellularLocation>
</comment>
<dbReference type="GO" id="GO:0048039">
    <property type="term" value="F:ubiquinone binding"/>
    <property type="evidence" value="ECO:0007669"/>
    <property type="project" value="TreeGrafter"/>
</dbReference>
<feature type="transmembrane region" description="Helical" evidence="9">
    <location>
        <begin position="330"/>
        <end position="353"/>
    </location>
</feature>
<evidence type="ECO:0000256" key="1">
    <source>
        <dbReference type="ARBA" id="ARBA00004127"/>
    </source>
</evidence>
<evidence type="ECO:0000256" key="3">
    <source>
        <dbReference type="ARBA" id="ARBA00022692"/>
    </source>
</evidence>
<keyword evidence="6" id="KW-0520">NAD</keyword>
<feature type="transmembrane region" description="Helical" evidence="9">
    <location>
        <begin position="276"/>
        <end position="297"/>
    </location>
</feature>
<gene>
    <name evidence="12" type="ORF">DFR46_0369</name>
</gene>
<reference evidence="12 13" key="1">
    <citation type="submission" date="2018-07" db="EMBL/GenBank/DDBJ databases">
        <title>Genomic Encyclopedia of Type Strains, Phase IV (KMG-IV): sequencing the most valuable type-strain genomes for metagenomic binning, comparative biology and taxonomic classification.</title>
        <authorList>
            <person name="Goeker M."/>
        </authorList>
    </citation>
    <scope>NUCLEOTIDE SEQUENCE [LARGE SCALE GENOMIC DNA]</scope>
    <source>
        <strain evidence="12 13">DSM 26725</strain>
    </source>
</reference>
<evidence type="ECO:0000256" key="8">
    <source>
        <dbReference type="RuleBase" id="RU000320"/>
    </source>
</evidence>
<feature type="transmembrane region" description="Helical" evidence="9">
    <location>
        <begin position="79"/>
        <end position="107"/>
    </location>
</feature>
<evidence type="ECO:0000256" key="7">
    <source>
        <dbReference type="ARBA" id="ARBA00023136"/>
    </source>
</evidence>
<dbReference type="PANTHER" id="PTHR43507:SF1">
    <property type="entry name" value="NADH-UBIQUINONE OXIDOREDUCTASE CHAIN 4"/>
    <property type="match status" value="1"/>
</dbReference>
<feature type="transmembrane region" description="Helical" evidence="9">
    <location>
        <begin position="114"/>
        <end position="132"/>
    </location>
</feature>
<proteinExistence type="inferred from homology"/>
<keyword evidence="7 9" id="KW-0472">Membrane</keyword>
<comment type="caution">
    <text evidence="12">The sequence shown here is derived from an EMBL/GenBank/DDBJ whole genome shotgun (WGS) entry which is preliminary data.</text>
</comment>
<organism evidence="12 13">
    <name type="scientific">Parasphingopyxis lamellibrachiae</name>
    <dbReference type="NCBI Taxonomy" id="680125"/>
    <lineage>
        <taxon>Bacteria</taxon>
        <taxon>Pseudomonadati</taxon>
        <taxon>Pseudomonadota</taxon>
        <taxon>Alphaproteobacteria</taxon>
        <taxon>Sphingomonadales</taxon>
        <taxon>Sphingomonadaceae</taxon>
        <taxon>Parasphingopyxis</taxon>
    </lineage>
</organism>
<dbReference type="PANTHER" id="PTHR43507">
    <property type="entry name" value="NADH-UBIQUINONE OXIDOREDUCTASE CHAIN 4"/>
    <property type="match status" value="1"/>
</dbReference>
<protein>
    <submittedName>
        <fullName evidence="12">NADH dehydrogenase subunit M</fullName>
    </submittedName>
</protein>
<keyword evidence="5 9" id="KW-1133">Transmembrane helix</keyword>
<feature type="transmembrane region" description="Helical" evidence="9">
    <location>
        <begin position="239"/>
        <end position="264"/>
    </location>
</feature>
<feature type="transmembrane region" description="Helical" evidence="9">
    <location>
        <begin position="209"/>
        <end position="227"/>
    </location>
</feature>
<dbReference type="EMBL" id="QRDP01000004">
    <property type="protein sequence ID" value="RED15378.1"/>
    <property type="molecule type" value="Genomic_DNA"/>
</dbReference>